<evidence type="ECO:0000313" key="2">
    <source>
        <dbReference type="EMBL" id="GEO36454.1"/>
    </source>
</evidence>
<evidence type="ECO:0000313" key="3">
    <source>
        <dbReference type="Proteomes" id="UP000321523"/>
    </source>
</evidence>
<comment type="caution">
    <text evidence="2">The sequence shown here is derived from an EMBL/GenBank/DDBJ whole genome shotgun (WGS) entry which is preliminary data.</text>
</comment>
<feature type="region of interest" description="Disordered" evidence="1">
    <location>
        <begin position="1"/>
        <end position="29"/>
    </location>
</feature>
<dbReference type="EMBL" id="BJYZ01000002">
    <property type="protein sequence ID" value="GEO36454.1"/>
    <property type="molecule type" value="Genomic_DNA"/>
</dbReference>
<evidence type="ECO:0000256" key="1">
    <source>
        <dbReference type="SAM" id="MobiDB-lite"/>
    </source>
</evidence>
<dbReference type="Gene3D" id="3.40.190.10">
    <property type="entry name" value="Periplasmic binding protein-like II"/>
    <property type="match status" value="1"/>
</dbReference>
<proteinExistence type="predicted"/>
<name>A0A512DIZ6_9PROT</name>
<protein>
    <submittedName>
        <fullName evidence="2">Uncharacterized protein</fullName>
    </submittedName>
</protein>
<accession>A0A512DIZ6</accession>
<dbReference type="AlphaFoldDB" id="A0A512DIZ6"/>
<dbReference type="Proteomes" id="UP000321523">
    <property type="component" value="Unassembled WGS sequence"/>
</dbReference>
<gene>
    <name evidence="2" type="ORF">SAE02_06020</name>
</gene>
<organism evidence="2 3">
    <name type="scientific">Skermanella aerolata</name>
    <dbReference type="NCBI Taxonomy" id="393310"/>
    <lineage>
        <taxon>Bacteria</taxon>
        <taxon>Pseudomonadati</taxon>
        <taxon>Pseudomonadota</taxon>
        <taxon>Alphaproteobacteria</taxon>
        <taxon>Rhodospirillales</taxon>
        <taxon>Azospirillaceae</taxon>
        <taxon>Skermanella</taxon>
    </lineage>
</organism>
<sequence length="76" mass="8875">MSDERLCRYSATSFPGRSKASRQAGASDQSRWHLVWAARRDRADDARIKRYIGIYRSPEVREFVLARFKGTILPTW</sequence>
<reference evidence="2 3" key="1">
    <citation type="submission" date="2019-07" db="EMBL/GenBank/DDBJ databases">
        <title>Whole genome shotgun sequence of Skermanella aerolata NBRC 106429.</title>
        <authorList>
            <person name="Hosoyama A."/>
            <person name="Uohara A."/>
            <person name="Ohji S."/>
            <person name="Ichikawa N."/>
        </authorList>
    </citation>
    <scope>NUCLEOTIDE SEQUENCE [LARGE SCALE GENOMIC DNA]</scope>
    <source>
        <strain evidence="2 3">NBRC 106429</strain>
    </source>
</reference>
<keyword evidence="3" id="KW-1185">Reference proteome</keyword>